<proteinExistence type="predicted"/>
<evidence type="ECO:0000313" key="2">
    <source>
        <dbReference type="EMBL" id="VFK13653.1"/>
    </source>
</evidence>
<reference evidence="2" key="1">
    <citation type="submission" date="2019-02" db="EMBL/GenBank/DDBJ databases">
        <authorList>
            <person name="Gruber-Vodicka R. H."/>
            <person name="Seah K. B. B."/>
        </authorList>
    </citation>
    <scope>NUCLEOTIDE SEQUENCE</scope>
    <source>
        <strain evidence="2">BECK_S312</strain>
        <strain evidence="3">BECK_S426</strain>
    </source>
</reference>
<organism evidence="2">
    <name type="scientific">Candidatus Kentrum sp. LPFa</name>
    <dbReference type="NCBI Taxonomy" id="2126335"/>
    <lineage>
        <taxon>Bacteria</taxon>
        <taxon>Pseudomonadati</taxon>
        <taxon>Pseudomonadota</taxon>
        <taxon>Gammaproteobacteria</taxon>
        <taxon>Candidatus Kentrum</taxon>
    </lineage>
</organism>
<dbReference type="EMBL" id="CAADFM010000092">
    <property type="protein sequence ID" value="VFK13653.1"/>
    <property type="molecule type" value="Genomic_DNA"/>
</dbReference>
<gene>
    <name evidence="2" type="ORF">BECKLPF1236A_GA0070988_100924</name>
    <name evidence="3" type="ORF">BECKLPF1236C_GA0070990_101284</name>
</gene>
<keyword evidence="1" id="KW-0472">Membrane</keyword>
<keyword evidence="1" id="KW-0812">Transmembrane</keyword>
<name>A0A450W9D9_9GAMM</name>
<keyword evidence="1" id="KW-1133">Transmembrane helix</keyword>
<accession>A0A450W9D9</accession>
<dbReference type="Pfam" id="PF15956">
    <property type="entry name" value="DUF4760"/>
    <property type="match status" value="1"/>
</dbReference>
<sequence length="182" mass="21328">MGWFHMKSKTSVWSILGVFGTWLGAMAIVWVLHMENDWNSRKEAMDIIKQVDDDLNELRDNLEKYFPELFSGEAFEPLSSDDAENLFFSCTQGYEQDQNSGRVFQCEARKTATKLLNHFEDLTISYMYKLGNREMLEEAWSHELARHFMHFENFVKTVRHERKAPKMWISIDKAIAEMGGNS</sequence>
<dbReference type="EMBL" id="CAADFP010000128">
    <property type="protein sequence ID" value="VFK31114.1"/>
    <property type="molecule type" value="Genomic_DNA"/>
</dbReference>
<dbReference type="AlphaFoldDB" id="A0A450W9D9"/>
<feature type="transmembrane region" description="Helical" evidence="1">
    <location>
        <begin position="12"/>
        <end position="32"/>
    </location>
</feature>
<evidence type="ECO:0000313" key="3">
    <source>
        <dbReference type="EMBL" id="VFK31114.1"/>
    </source>
</evidence>
<protein>
    <submittedName>
        <fullName evidence="2">Uncharacterized protein</fullName>
    </submittedName>
</protein>
<evidence type="ECO:0000256" key="1">
    <source>
        <dbReference type="SAM" id="Phobius"/>
    </source>
</evidence>
<dbReference type="InterPro" id="IPR031876">
    <property type="entry name" value="DUF4760"/>
</dbReference>